<protein>
    <submittedName>
        <fullName evidence="1">Uncharacterized protein</fullName>
    </submittedName>
</protein>
<dbReference type="RefSeq" id="WP_226582997.1">
    <property type="nucleotide sequence ID" value="NZ_BLAY01000051.1"/>
</dbReference>
<reference evidence="1" key="1">
    <citation type="submission" date="2019-10" db="EMBL/GenBank/DDBJ databases">
        <title>Draft genome sequece of Microseira wollei NIES-4236.</title>
        <authorList>
            <person name="Yamaguchi H."/>
            <person name="Suzuki S."/>
            <person name="Kawachi M."/>
        </authorList>
    </citation>
    <scope>NUCLEOTIDE SEQUENCE</scope>
    <source>
        <strain evidence="1">NIES-4236</strain>
    </source>
</reference>
<dbReference type="Proteomes" id="UP001050975">
    <property type="component" value="Unassembled WGS sequence"/>
</dbReference>
<dbReference type="AlphaFoldDB" id="A0AAV3X9B9"/>
<comment type="caution">
    <text evidence="1">The sequence shown here is derived from an EMBL/GenBank/DDBJ whole genome shotgun (WGS) entry which is preliminary data.</text>
</comment>
<sequence>MTNSETVFLETRFLGVSRGSITDYRLPITDYRLWELPAILTQVASYLSWSG</sequence>
<keyword evidence="2" id="KW-1185">Reference proteome</keyword>
<gene>
    <name evidence="1" type="ORF">MiSe_35220</name>
</gene>
<dbReference type="EMBL" id="BLAY01000051">
    <property type="protein sequence ID" value="GET38763.1"/>
    <property type="molecule type" value="Genomic_DNA"/>
</dbReference>
<evidence type="ECO:0000313" key="2">
    <source>
        <dbReference type="Proteomes" id="UP001050975"/>
    </source>
</evidence>
<evidence type="ECO:0000313" key="1">
    <source>
        <dbReference type="EMBL" id="GET38763.1"/>
    </source>
</evidence>
<accession>A0AAV3X9B9</accession>
<organism evidence="1 2">
    <name type="scientific">Microseira wollei NIES-4236</name>
    <dbReference type="NCBI Taxonomy" id="2530354"/>
    <lineage>
        <taxon>Bacteria</taxon>
        <taxon>Bacillati</taxon>
        <taxon>Cyanobacteriota</taxon>
        <taxon>Cyanophyceae</taxon>
        <taxon>Oscillatoriophycideae</taxon>
        <taxon>Aerosakkonematales</taxon>
        <taxon>Aerosakkonemataceae</taxon>
        <taxon>Microseira</taxon>
    </lineage>
</organism>
<proteinExistence type="predicted"/>
<name>A0AAV3X9B9_9CYAN</name>